<feature type="transmembrane region" description="Helical" evidence="1">
    <location>
        <begin position="5"/>
        <end position="24"/>
    </location>
</feature>
<comment type="caution">
    <text evidence="3">The sequence shown here is derived from an EMBL/GenBank/DDBJ whole genome shotgun (WGS) entry which is preliminary data.</text>
</comment>
<keyword evidence="1" id="KW-1133">Transmembrane helix</keyword>
<proteinExistence type="predicted"/>
<dbReference type="Pfam" id="PF11862">
    <property type="entry name" value="DUF3382"/>
    <property type="match status" value="1"/>
</dbReference>
<accession>A0ABW2A1I9</accession>
<gene>
    <name evidence="3" type="ORF">ACFQDL_15730</name>
</gene>
<dbReference type="EMBL" id="JBHSWE010000001">
    <property type="protein sequence ID" value="MFC6671360.1"/>
    <property type="molecule type" value="Genomic_DNA"/>
</dbReference>
<feature type="domain" description="High-affinity branched-chain amino acid transport system permease LivHM N-terminal" evidence="2">
    <location>
        <begin position="3"/>
        <end position="72"/>
    </location>
</feature>
<evidence type="ECO:0000259" key="2">
    <source>
        <dbReference type="Pfam" id="PF11862"/>
    </source>
</evidence>
<dbReference type="InterPro" id="IPR021807">
    <property type="entry name" value="LivHM_N"/>
</dbReference>
<dbReference type="Proteomes" id="UP001596422">
    <property type="component" value="Unassembled WGS sequence"/>
</dbReference>
<keyword evidence="1" id="KW-0472">Membrane</keyword>
<reference evidence="4" key="1">
    <citation type="journal article" date="2019" name="Int. J. Syst. Evol. Microbiol.">
        <title>The Global Catalogue of Microorganisms (GCM) 10K type strain sequencing project: providing services to taxonomists for standard genome sequencing and annotation.</title>
        <authorList>
            <consortium name="The Broad Institute Genomics Platform"/>
            <consortium name="The Broad Institute Genome Sequencing Center for Infectious Disease"/>
            <person name="Wu L."/>
            <person name="Ma J."/>
        </authorList>
    </citation>
    <scope>NUCLEOTIDE SEQUENCE [LARGE SCALE GENOMIC DNA]</scope>
    <source>
        <strain evidence="4">NBRC 111756</strain>
    </source>
</reference>
<evidence type="ECO:0000313" key="3">
    <source>
        <dbReference type="EMBL" id="MFC6671360.1"/>
    </source>
</evidence>
<evidence type="ECO:0000256" key="1">
    <source>
        <dbReference type="SAM" id="Phobius"/>
    </source>
</evidence>
<protein>
    <submittedName>
        <fullName evidence="3">DUF3382 domain-containing protein</fullName>
    </submittedName>
</protein>
<keyword evidence="1" id="KW-0812">Transmembrane</keyword>
<keyword evidence="4" id="KW-1185">Reference proteome</keyword>
<evidence type="ECO:0000313" key="4">
    <source>
        <dbReference type="Proteomes" id="UP001596422"/>
    </source>
</evidence>
<dbReference type="RefSeq" id="WP_379909873.1">
    <property type="nucleotide sequence ID" value="NZ_JBHSWE010000001.1"/>
</dbReference>
<name>A0ABW2A1I9_9GAMM</name>
<feature type="transmembrane region" description="Helical" evidence="1">
    <location>
        <begin position="44"/>
        <end position="60"/>
    </location>
</feature>
<organism evidence="3 4">
    <name type="scientific">Marinobacterium aestuariivivens</name>
    <dbReference type="NCBI Taxonomy" id="1698799"/>
    <lineage>
        <taxon>Bacteria</taxon>
        <taxon>Pseudomonadati</taxon>
        <taxon>Pseudomonadota</taxon>
        <taxon>Gammaproteobacteria</taxon>
        <taxon>Oceanospirillales</taxon>
        <taxon>Oceanospirillaceae</taxon>
        <taxon>Marinobacterium</taxon>
    </lineage>
</organism>
<sequence length="92" mass="9723">MRQNLYSAVFAAGITLVLTCLMIGVKLTSEGTQLKVVSATEAQWGWIFAGIALVFLSQLFRDQIGAATASIPRPDLAALMPQREKAAGSSPG</sequence>